<feature type="compositionally biased region" description="Polar residues" evidence="6">
    <location>
        <begin position="375"/>
        <end position="385"/>
    </location>
</feature>
<dbReference type="GO" id="GO:0005975">
    <property type="term" value="P:carbohydrate metabolic process"/>
    <property type="evidence" value="ECO:0007669"/>
    <property type="project" value="InterPro"/>
</dbReference>
<evidence type="ECO:0000256" key="3">
    <source>
        <dbReference type="ARBA" id="ARBA00022729"/>
    </source>
</evidence>
<feature type="domain" description="Glycoside hydrolase family 29 N-terminal" evidence="7">
    <location>
        <begin position="249"/>
        <end position="349"/>
    </location>
</feature>
<comment type="similarity">
    <text evidence="1">Belongs to the glycosyl hydrolase 29 family.</text>
</comment>
<gene>
    <name evidence="8" type="ORF">AB5J49_46660</name>
</gene>
<dbReference type="EC" id="3.2.1.51" evidence="2"/>
<dbReference type="Pfam" id="PF00106">
    <property type="entry name" value="adh_short"/>
    <property type="match status" value="1"/>
</dbReference>
<keyword evidence="3" id="KW-0732">Signal</keyword>
<dbReference type="SUPFAM" id="SSF51735">
    <property type="entry name" value="NAD(P)-binding Rossmann-fold domains"/>
    <property type="match status" value="1"/>
</dbReference>
<dbReference type="PRINTS" id="PR00081">
    <property type="entry name" value="GDHRDH"/>
</dbReference>
<dbReference type="EMBL" id="CP163439">
    <property type="protein sequence ID" value="XDQ40225.1"/>
    <property type="molecule type" value="Genomic_DNA"/>
</dbReference>
<dbReference type="RefSeq" id="WP_369174931.1">
    <property type="nucleotide sequence ID" value="NZ_CP163439.1"/>
</dbReference>
<dbReference type="GO" id="GO:0019748">
    <property type="term" value="P:secondary metabolic process"/>
    <property type="evidence" value="ECO:0007669"/>
    <property type="project" value="TreeGrafter"/>
</dbReference>
<keyword evidence="5" id="KW-0326">Glycosidase</keyword>
<evidence type="ECO:0000256" key="2">
    <source>
        <dbReference type="ARBA" id="ARBA00012662"/>
    </source>
</evidence>
<evidence type="ECO:0000313" key="8">
    <source>
        <dbReference type="EMBL" id="XDQ40225.1"/>
    </source>
</evidence>
<evidence type="ECO:0000259" key="7">
    <source>
        <dbReference type="Pfam" id="PF01120"/>
    </source>
</evidence>
<dbReference type="InterPro" id="IPR000933">
    <property type="entry name" value="Glyco_hydro_29"/>
</dbReference>
<dbReference type="Pfam" id="PF01120">
    <property type="entry name" value="Alpha_L_fucos"/>
    <property type="match status" value="1"/>
</dbReference>
<name>A0AB39QBF6_9ACTN</name>
<reference evidence="8" key="1">
    <citation type="submission" date="2024-07" db="EMBL/GenBank/DDBJ databases">
        <authorList>
            <person name="Yu S.T."/>
        </authorList>
    </citation>
    <scope>NUCLEOTIDE SEQUENCE</scope>
    <source>
        <strain evidence="8">R28</strain>
    </source>
</reference>
<dbReference type="AlphaFoldDB" id="A0AB39QBF6"/>
<dbReference type="GO" id="GO:0016491">
    <property type="term" value="F:oxidoreductase activity"/>
    <property type="evidence" value="ECO:0007669"/>
    <property type="project" value="TreeGrafter"/>
</dbReference>
<organism evidence="8">
    <name type="scientific">Streptomyces sp. R28</name>
    <dbReference type="NCBI Taxonomy" id="3238628"/>
    <lineage>
        <taxon>Bacteria</taxon>
        <taxon>Bacillati</taxon>
        <taxon>Actinomycetota</taxon>
        <taxon>Actinomycetes</taxon>
        <taxon>Kitasatosporales</taxon>
        <taxon>Streptomycetaceae</taxon>
        <taxon>Streptomyces</taxon>
    </lineage>
</organism>
<dbReference type="Gene3D" id="3.20.20.80">
    <property type="entry name" value="Glycosidases"/>
    <property type="match status" value="1"/>
</dbReference>
<keyword evidence="4" id="KW-0378">Hydrolase</keyword>
<proteinExistence type="inferred from homology"/>
<evidence type="ECO:0000256" key="4">
    <source>
        <dbReference type="ARBA" id="ARBA00022801"/>
    </source>
</evidence>
<dbReference type="GO" id="GO:0004560">
    <property type="term" value="F:alpha-L-fucosidase activity"/>
    <property type="evidence" value="ECO:0007669"/>
    <property type="project" value="InterPro"/>
</dbReference>
<dbReference type="InterPro" id="IPR051468">
    <property type="entry name" value="Fungal_SecMetab_SDRs"/>
</dbReference>
<evidence type="ECO:0000256" key="6">
    <source>
        <dbReference type="SAM" id="MobiDB-lite"/>
    </source>
</evidence>
<dbReference type="GO" id="GO:0005737">
    <property type="term" value="C:cytoplasm"/>
    <property type="evidence" value="ECO:0007669"/>
    <property type="project" value="TreeGrafter"/>
</dbReference>
<dbReference type="InterPro" id="IPR036291">
    <property type="entry name" value="NAD(P)-bd_dom_sf"/>
</dbReference>
<dbReference type="PANTHER" id="PTHR43544:SF32">
    <property type="entry name" value="CHAIN DEHYDROGENASE, PUTATIVE (AFU_ORTHOLOGUE AFUA_5G01530)-RELATED"/>
    <property type="match status" value="1"/>
</dbReference>
<dbReference type="SUPFAM" id="SSF51445">
    <property type="entry name" value="(Trans)glycosidases"/>
    <property type="match status" value="1"/>
</dbReference>
<sequence length="428" mass="46455">MRTALATGAERGLGLETARALLRLGFAVELVELGVFDVVEGERALDELAEFEYVGAVPLDVRDDRSIEEVFDKIAERHAALDVLVNNAGISNTASAAEVTRGQLERIFQVNARSARRWSPRRRYRCCGGRAARIVNVSSGGGSLARASAFAGSGLPALPIRAYAASKTTLNIITVQKDLIAACGSGMPAHQGERGLPGHLGHAHERLPGAVAGRGRARHRATGQLGRRAVRRLLRARRSGAVVSGRVPGYLPTAESLAEHTAPAWWRKAKFGIMVTWGPYSMPAFARPAHSFYGFAEWYWFYQQVAPEELRRVIQGFVAESGHPHLEHHRREFGEDVTYDDLIDRWRAEAGSRGVDRATGSTRPAARAGRPERTSPCSTSPSTAEATRGRRGGLLLSAVAGCARHRAPAPAGRASVRVPCIEEREVRE</sequence>
<feature type="region of interest" description="Disordered" evidence="6">
    <location>
        <begin position="351"/>
        <end position="390"/>
    </location>
</feature>
<dbReference type="SMART" id="SM00812">
    <property type="entry name" value="Alpha_L_fucos"/>
    <property type="match status" value="1"/>
</dbReference>
<dbReference type="InterPro" id="IPR002347">
    <property type="entry name" value="SDR_fam"/>
</dbReference>
<protein>
    <recommendedName>
        <fullName evidence="2">alpha-L-fucosidase</fullName>
        <ecNumber evidence="2">3.2.1.51</ecNumber>
    </recommendedName>
</protein>
<dbReference type="PANTHER" id="PTHR43544">
    <property type="entry name" value="SHORT-CHAIN DEHYDROGENASE/REDUCTASE"/>
    <property type="match status" value="1"/>
</dbReference>
<accession>A0AB39QBF6</accession>
<dbReference type="InterPro" id="IPR057739">
    <property type="entry name" value="Glyco_hydro_29_N"/>
</dbReference>
<evidence type="ECO:0000256" key="5">
    <source>
        <dbReference type="ARBA" id="ARBA00023295"/>
    </source>
</evidence>
<dbReference type="InterPro" id="IPR017853">
    <property type="entry name" value="GH"/>
</dbReference>
<evidence type="ECO:0000256" key="1">
    <source>
        <dbReference type="ARBA" id="ARBA00007951"/>
    </source>
</evidence>
<dbReference type="Gene3D" id="3.40.50.720">
    <property type="entry name" value="NAD(P)-binding Rossmann-like Domain"/>
    <property type="match status" value="1"/>
</dbReference>